<dbReference type="GO" id="GO:0006950">
    <property type="term" value="P:response to stress"/>
    <property type="evidence" value="ECO:0007669"/>
    <property type="project" value="TreeGrafter"/>
</dbReference>
<dbReference type="InterPro" id="IPR039422">
    <property type="entry name" value="MarR/SlyA-like"/>
</dbReference>
<dbReference type="InterPro" id="IPR036390">
    <property type="entry name" value="WH_DNA-bd_sf"/>
</dbReference>
<dbReference type="EMBL" id="JAAXOX010000001">
    <property type="protein sequence ID" value="NKY21451.1"/>
    <property type="molecule type" value="Genomic_DNA"/>
</dbReference>
<dbReference type="Gene3D" id="1.10.10.10">
    <property type="entry name" value="Winged helix-like DNA-binding domain superfamily/Winged helix DNA-binding domain"/>
    <property type="match status" value="1"/>
</dbReference>
<accession>A0A7X6KSG6</accession>
<dbReference type="Pfam" id="PF01047">
    <property type="entry name" value="MarR"/>
    <property type="match status" value="1"/>
</dbReference>
<evidence type="ECO:0000259" key="1">
    <source>
        <dbReference type="PROSITE" id="PS50995"/>
    </source>
</evidence>
<evidence type="ECO:0000313" key="2">
    <source>
        <dbReference type="EMBL" id="NKY21451.1"/>
    </source>
</evidence>
<gene>
    <name evidence="2" type="ORF">HGA03_02085</name>
</gene>
<dbReference type="InterPro" id="IPR036388">
    <property type="entry name" value="WH-like_DNA-bd_sf"/>
</dbReference>
<dbReference type="SUPFAM" id="SSF46785">
    <property type="entry name" value="Winged helix' DNA-binding domain"/>
    <property type="match status" value="1"/>
</dbReference>
<dbReference type="SMART" id="SM00347">
    <property type="entry name" value="HTH_MARR"/>
    <property type="match status" value="1"/>
</dbReference>
<protein>
    <submittedName>
        <fullName evidence="2">MarR family transcriptional regulator</fullName>
    </submittedName>
</protein>
<reference evidence="2 3" key="1">
    <citation type="submission" date="2020-04" db="EMBL/GenBank/DDBJ databases">
        <title>MicrobeNet Type strains.</title>
        <authorList>
            <person name="Nicholson A.C."/>
        </authorList>
    </citation>
    <scope>NUCLEOTIDE SEQUENCE [LARGE SCALE GENOMIC DNA]</scope>
    <source>
        <strain evidence="2 3">ATCC BAA-788</strain>
    </source>
</reference>
<dbReference type="Proteomes" id="UP000581206">
    <property type="component" value="Unassembled WGS sequence"/>
</dbReference>
<dbReference type="PROSITE" id="PS50995">
    <property type="entry name" value="HTH_MARR_2"/>
    <property type="match status" value="1"/>
</dbReference>
<feature type="domain" description="HTH marR-type" evidence="1">
    <location>
        <begin position="6"/>
        <end position="141"/>
    </location>
</feature>
<dbReference type="InterPro" id="IPR000835">
    <property type="entry name" value="HTH_MarR-typ"/>
</dbReference>
<dbReference type="GO" id="GO:0003700">
    <property type="term" value="F:DNA-binding transcription factor activity"/>
    <property type="evidence" value="ECO:0007669"/>
    <property type="project" value="InterPro"/>
</dbReference>
<keyword evidence="3" id="KW-1185">Reference proteome</keyword>
<comment type="caution">
    <text evidence="2">The sequence shown here is derived from an EMBL/GenBank/DDBJ whole genome shotgun (WGS) entry which is preliminary data.</text>
</comment>
<proteinExistence type="predicted"/>
<organism evidence="2 3">
    <name type="scientific">Cellulomonas denverensis</name>
    <dbReference type="NCBI Taxonomy" id="264297"/>
    <lineage>
        <taxon>Bacteria</taxon>
        <taxon>Bacillati</taxon>
        <taxon>Actinomycetota</taxon>
        <taxon>Actinomycetes</taxon>
        <taxon>Micrococcales</taxon>
        <taxon>Cellulomonadaceae</taxon>
        <taxon>Cellulomonas</taxon>
    </lineage>
</organism>
<evidence type="ECO:0000313" key="3">
    <source>
        <dbReference type="Proteomes" id="UP000581206"/>
    </source>
</evidence>
<dbReference type="PANTHER" id="PTHR33164:SF57">
    <property type="entry name" value="MARR-FAMILY TRANSCRIPTIONAL REGULATOR"/>
    <property type="match status" value="1"/>
</dbReference>
<sequence>MTTDSARVLIDSISRLSRVQREVGEKLARELDCPRAGLGVLWLLEKRGELTIGDLATHLRVDISVASRQTTALVEAGYAERTRPSAPGTDHRVRTVRLSEQGRVFTAQTRVRLDALLAETFAGWTAEQIRAAAAQINQIADAVGAITEHAAPEPDTPLPALATA</sequence>
<name>A0A7X6KSG6_9CELL</name>
<dbReference type="AlphaFoldDB" id="A0A7X6KSG6"/>
<dbReference type="RefSeq" id="WP_168628536.1">
    <property type="nucleotide sequence ID" value="NZ_BONL01000022.1"/>
</dbReference>
<dbReference type="PANTHER" id="PTHR33164">
    <property type="entry name" value="TRANSCRIPTIONAL REGULATOR, MARR FAMILY"/>
    <property type="match status" value="1"/>
</dbReference>